<organism evidence="3 4">
    <name type="scientific">Verruconis gallopava</name>
    <dbReference type="NCBI Taxonomy" id="253628"/>
    <lineage>
        <taxon>Eukaryota</taxon>
        <taxon>Fungi</taxon>
        <taxon>Dikarya</taxon>
        <taxon>Ascomycota</taxon>
        <taxon>Pezizomycotina</taxon>
        <taxon>Dothideomycetes</taxon>
        <taxon>Pleosporomycetidae</taxon>
        <taxon>Venturiales</taxon>
        <taxon>Sympoventuriaceae</taxon>
        <taxon>Verruconis</taxon>
    </lineage>
</organism>
<dbReference type="STRING" id="253628.A0A0D2A2S2"/>
<reference evidence="3 4" key="1">
    <citation type="submission" date="2015-01" db="EMBL/GenBank/DDBJ databases">
        <title>The Genome Sequence of Ochroconis gallopava CBS43764.</title>
        <authorList>
            <consortium name="The Broad Institute Genomics Platform"/>
            <person name="Cuomo C."/>
            <person name="de Hoog S."/>
            <person name="Gorbushina A."/>
            <person name="Stielow B."/>
            <person name="Teixiera M."/>
            <person name="Abouelleil A."/>
            <person name="Chapman S.B."/>
            <person name="Priest M."/>
            <person name="Young S.K."/>
            <person name="Wortman J."/>
            <person name="Nusbaum C."/>
            <person name="Birren B."/>
        </authorList>
    </citation>
    <scope>NUCLEOTIDE SEQUENCE [LARGE SCALE GENOMIC DNA]</scope>
    <source>
        <strain evidence="3 4">CBS 43764</strain>
    </source>
</reference>
<feature type="transmembrane region" description="Helical" evidence="2">
    <location>
        <begin position="354"/>
        <end position="375"/>
    </location>
</feature>
<keyword evidence="2" id="KW-0472">Membrane</keyword>
<keyword evidence="2" id="KW-0812">Transmembrane</keyword>
<feature type="transmembrane region" description="Helical" evidence="2">
    <location>
        <begin position="319"/>
        <end position="342"/>
    </location>
</feature>
<dbReference type="PANTHER" id="PTHR35394">
    <property type="entry name" value="DUF3176 DOMAIN-CONTAINING PROTEIN"/>
    <property type="match status" value="1"/>
</dbReference>
<dbReference type="Proteomes" id="UP000053259">
    <property type="component" value="Unassembled WGS sequence"/>
</dbReference>
<dbReference type="PANTHER" id="PTHR35394:SF5">
    <property type="entry name" value="DUF3176 DOMAIN-CONTAINING PROTEIN"/>
    <property type="match status" value="1"/>
</dbReference>
<sequence>MSSTRHNVKDLVRRLNVLSDIPEEGLNANRLSALRSSSGKSENKESFTAKTSEVLDASKEQEFSAAKVSNKTSTLVNSPGERGILLIPDEVTAPTSFGPNNEYKAVPSVIEYSTAKGRARVSIREATPEEARECAGTAVPIISEVPDFSYSPHPDGALQASAVQLIAPPANFKPIDVRGEKGNRVSTASTATSIRTSASSAVEQPAQGVTITETEQVAPDNASETATLSPPGPAPTLIPTKYAESCYSGKPPSTAGTWPTRQPSNSSMRSRQYYAPNMKRCSTAHSTPGSMDTSQSRFSWDLSKLDRTKNWFTRWFVEWWLLEIISWGFGAICMMIIVIMLSKVDGKSIPSWDLSISINAFISIFSGFAKSALLLPTAEALGQLKWTWFRKERKMIDFEVMDAASRGALGSMILLSKTKGITLASVGAAIILLSVPTDLFFQQIISYPTVAIIDKGANVTLDRAVIYDPSEELMYEGDTAITPWDGAMNSLVYPYWLGSGIPWDITANCPTGNCTFDPFHTLAVDFQCKTMPSDYLEFDCKNTSGEWLSTAQYQGPRKNPNVTSCGYYLNMPNNVPQLMSGYEVTSNGSVGEILATRFFSLSDILTHEIFLGGSVNFPEVQRPIVDFILATTPGEFIGAVNNATPVVTECEIHWVVKKLQATVVSGNLFEEAIETLQFSSNGSDPWNPDNPLNYRANYSMTLPDQFSDTGYSTYGFSNTTAMKVWEIWAQIAPSTYTRPAANNPITTSDVLKIFWIYNPPHLLKVYTSSLPWDAPANVTDHMAKAVSVMNQIVRRNANSQSHRHDFATGTAIKYIVIVKVRWEWITLPLLLLVIALLFLIATIIRSSKNKDQIGIWKTSALAILFNGLGEDVSKFVGEGRKDMGYTREKANALKVQLEGD</sequence>
<gene>
    <name evidence="3" type="ORF">PV09_07544</name>
</gene>
<dbReference type="VEuPathDB" id="FungiDB:PV09_07544"/>
<feature type="compositionally biased region" description="Polar residues" evidence="1">
    <location>
        <begin position="254"/>
        <end position="269"/>
    </location>
</feature>
<keyword evidence="4" id="KW-1185">Reference proteome</keyword>
<dbReference type="EMBL" id="KN847558">
    <property type="protein sequence ID" value="KIW01028.1"/>
    <property type="molecule type" value="Genomic_DNA"/>
</dbReference>
<protein>
    <submittedName>
        <fullName evidence="3">Uncharacterized protein</fullName>
    </submittedName>
</protein>
<dbReference type="Pfam" id="PF11374">
    <property type="entry name" value="DUF3176"/>
    <property type="match status" value="1"/>
</dbReference>
<feature type="region of interest" description="Disordered" evidence="1">
    <location>
        <begin position="32"/>
        <end position="52"/>
    </location>
</feature>
<proteinExistence type="predicted"/>
<evidence type="ECO:0000313" key="4">
    <source>
        <dbReference type="Proteomes" id="UP000053259"/>
    </source>
</evidence>
<dbReference type="OrthoDB" id="5242705at2759"/>
<name>A0A0D2A2S2_9PEZI</name>
<evidence type="ECO:0000313" key="3">
    <source>
        <dbReference type="EMBL" id="KIW01028.1"/>
    </source>
</evidence>
<evidence type="ECO:0000256" key="2">
    <source>
        <dbReference type="SAM" id="Phobius"/>
    </source>
</evidence>
<dbReference type="RefSeq" id="XP_016210897.1">
    <property type="nucleotide sequence ID" value="XM_016361322.1"/>
</dbReference>
<dbReference type="GeneID" id="27315517"/>
<dbReference type="InterPro" id="IPR021514">
    <property type="entry name" value="DUF3176"/>
</dbReference>
<dbReference type="HOGENOM" id="CLU_015092_4_1_1"/>
<dbReference type="InParanoid" id="A0A0D2A2S2"/>
<feature type="region of interest" description="Disordered" evidence="1">
    <location>
        <begin position="248"/>
        <end position="269"/>
    </location>
</feature>
<dbReference type="AlphaFoldDB" id="A0A0D2A2S2"/>
<evidence type="ECO:0000256" key="1">
    <source>
        <dbReference type="SAM" id="MobiDB-lite"/>
    </source>
</evidence>
<accession>A0A0D2A2S2</accession>
<feature type="transmembrane region" description="Helical" evidence="2">
    <location>
        <begin position="421"/>
        <end position="441"/>
    </location>
</feature>
<feature type="region of interest" description="Disordered" evidence="1">
    <location>
        <begin position="173"/>
        <end position="235"/>
    </location>
</feature>
<keyword evidence="2" id="KW-1133">Transmembrane helix</keyword>
<feature type="transmembrane region" description="Helical" evidence="2">
    <location>
        <begin position="824"/>
        <end position="844"/>
    </location>
</feature>
<feature type="compositionally biased region" description="Low complexity" evidence="1">
    <location>
        <begin position="186"/>
        <end position="201"/>
    </location>
</feature>